<organism evidence="2 3">
    <name type="scientific">Pomacea canaliculata</name>
    <name type="common">Golden apple snail</name>
    <dbReference type="NCBI Taxonomy" id="400727"/>
    <lineage>
        <taxon>Eukaryota</taxon>
        <taxon>Metazoa</taxon>
        <taxon>Spiralia</taxon>
        <taxon>Lophotrochozoa</taxon>
        <taxon>Mollusca</taxon>
        <taxon>Gastropoda</taxon>
        <taxon>Caenogastropoda</taxon>
        <taxon>Architaenioglossa</taxon>
        <taxon>Ampullarioidea</taxon>
        <taxon>Ampullariidae</taxon>
        <taxon>Pomacea</taxon>
    </lineage>
</organism>
<protein>
    <recommendedName>
        <fullName evidence="4">TIR domain-containing protein</fullName>
    </recommendedName>
</protein>
<gene>
    <name evidence="2" type="ORF">C0Q70_17657</name>
</gene>
<feature type="compositionally biased region" description="Acidic residues" evidence="1">
    <location>
        <begin position="200"/>
        <end position="211"/>
    </location>
</feature>
<dbReference type="Gene3D" id="3.40.50.10140">
    <property type="entry name" value="Toll/interleukin-1 receptor homology (TIR) domain"/>
    <property type="match status" value="1"/>
</dbReference>
<sequence length="211" mass="23720">MAAVLYTRLGVVWVKAHRHETPLGCVHDVVVVFDHSDRKCRWWVERVLVPRLTNPSRPLRVHVPAISEGGWGRHSSAHNSASEGAVWLVLVSKAFGAHHHAVASFRQALRETQGRPSGLVLVTWGELTKQTLECGVRELVGTRQHLPVTAPLFWDRLLYLLPIPSALASRRRSLIAAFRFRSLSDVTCDESANTRTSESESQEDDLDRLRL</sequence>
<accession>A0A2T7NL17</accession>
<dbReference type="OrthoDB" id="2015831at2759"/>
<evidence type="ECO:0008006" key="4">
    <source>
        <dbReference type="Google" id="ProtNLM"/>
    </source>
</evidence>
<evidence type="ECO:0000313" key="2">
    <source>
        <dbReference type="EMBL" id="PVD21855.1"/>
    </source>
</evidence>
<evidence type="ECO:0000313" key="3">
    <source>
        <dbReference type="Proteomes" id="UP000245119"/>
    </source>
</evidence>
<dbReference type="AlphaFoldDB" id="A0A2T7NL17"/>
<dbReference type="SUPFAM" id="SSF52200">
    <property type="entry name" value="Toll/Interleukin receptor TIR domain"/>
    <property type="match status" value="1"/>
</dbReference>
<dbReference type="Proteomes" id="UP000245119">
    <property type="component" value="Linkage Group LG11"/>
</dbReference>
<keyword evidence="3" id="KW-1185">Reference proteome</keyword>
<evidence type="ECO:0000256" key="1">
    <source>
        <dbReference type="SAM" id="MobiDB-lite"/>
    </source>
</evidence>
<name>A0A2T7NL17_POMCA</name>
<proteinExistence type="predicted"/>
<comment type="caution">
    <text evidence="2">The sequence shown here is derived from an EMBL/GenBank/DDBJ whole genome shotgun (WGS) entry which is preliminary data.</text>
</comment>
<reference evidence="2 3" key="1">
    <citation type="submission" date="2018-04" db="EMBL/GenBank/DDBJ databases">
        <title>The genome of golden apple snail Pomacea canaliculata provides insight into stress tolerance and invasive adaptation.</title>
        <authorList>
            <person name="Liu C."/>
            <person name="Liu B."/>
            <person name="Ren Y."/>
            <person name="Zhang Y."/>
            <person name="Wang H."/>
            <person name="Li S."/>
            <person name="Jiang F."/>
            <person name="Yin L."/>
            <person name="Zhang G."/>
            <person name="Qian W."/>
            <person name="Fan W."/>
        </authorList>
    </citation>
    <scope>NUCLEOTIDE SEQUENCE [LARGE SCALE GENOMIC DNA]</scope>
    <source>
        <strain evidence="2">SZHN2017</strain>
        <tissue evidence="2">Muscle</tissue>
    </source>
</reference>
<feature type="region of interest" description="Disordered" evidence="1">
    <location>
        <begin position="191"/>
        <end position="211"/>
    </location>
</feature>
<dbReference type="InterPro" id="IPR035897">
    <property type="entry name" value="Toll_tir_struct_dom_sf"/>
</dbReference>
<dbReference type="EMBL" id="PZQS01000011">
    <property type="protein sequence ID" value="PVD21855.1"/>
    <property type="molecule type" value="Genomic_DNA"/>
</dbReference>